<feature type="domain" description="Ketosynthase family 3 (KS3)" evidence="5">
    <location>
        <begin position="1"/>
        <end position="427"/>
    </location>
</feature>
<comment type="pathway">
    <text evidence="1">Lipid metabolism.</text>
</comment>
<keyword evidence="3 4" id="KW-0808">Transferase</keyword>
<dbReference type="CDD" id="cd00834">
    <property type="entry name" value="KAS_I_II"/>
    <property type="match status" value="1"/>
</dbReference>
<dbReference type="Proteomes" id="UP001283366">
    <property type="component" value="Unassembled WGS sequence"/>
</dbReference>
<organism evidence="6 7">
    <name type="scientific">Vibrio mangrovi</name>
    <dbReference type="NCBI Taxonomy" id="474394"/>
    <lineage>
        <taxon>Bacteria</taxon>
        <taxon>Pseudomonadati</taxon>
        <taxon>Pseudomonadota</taxon>
        <taxon>Gammaproteobacteria</taxon>
        <taxon>Vibrionales</taxon>
        <taxon>Vibrionaceae</taxon>
        <taxon>Vibrio</taxon>
    </lineage>
</organism>
<comment type="caution">
    <text evidence="6">The sequence shown here is derived from an EMBL/GenBank/DDBJ whole genome shotgun (WGS) entry which is preliminary data.</text>
</comment>
<dbReference type="Pfam" id="PF02801">
    <property type="entry name" value="Ketoacyl-synt_C"/>
    <property type="match status" value="1"/>
</dbReference>
<evidence type="ECO:0000256" key="3">
    <source>
        <dbReference type="ARBA" id="ARBA00022679"/>
    </source>
</evidence>
<dbReference type="InterPro" id="IPR014031">
    <property type="entry name" value="Ketoacyl_synth_C"/>
</dbReference>
<reference evidence="6 7" key="1">
    <citation type="submission" date="2023-11" db="EMBL/GenBank/DDBJ databases">
        <title>Plant-associative lifestyle of Vibrio porteresiae and its evolutionary dynamics.</title>
        <authorList>
            <person name="Rameshkumar N."/>
            <person name="Kirti K."/>
        </authorList>
    </citation>
    <scope>NUCLEOTIDE SEQUENCE [LARGE SCALE GENOMIC DNA]</scope>
    <source>
        <strain evidence="6 7">MSSRF38</strain>
    </source>
</reference>
<evidence type="ECO:0000256" key="4">
    <source>
        <dbReference type="RuleBase" id="RU003694"/>
    </source>
</evidence>
<dbReference type="Gene3D" id="3.40.47.10">
    <property type="match status" value="1"/>
</dbReference>
<dbReference type="SUPFAM" id="SSF53901">
    <property type="entry name" value="Thiolase-like"/>
    <property type="match status" value="2"/>
</dbReference>
<evidence type="ECO:0000313" key="6">
    <source>
        <dbReference type="EMBL" id="MDW6002907.1"/>
    </source>
</evidence>
<dbReference type="EC" id="2.3.1.-" evidence="6"/>
<dbReference type="SMART" id="SM00825">
    <property type="entry name" value="PKS_KS"/>
    <property type="match status" value="1"/>
</dbReference>
<evidence type="ECO:0000256" key="2">
    <source>
        <dbReference type="ARBA" id="ARBA00008467"/>
    </source>
</evidence>
<gene>
    <name evidence="6" type="ORF">SBX37_08555</name>
</gene>
<evidence type="ECO:0000259" key="5">
    <source>
        <dbReference type="PROSITE" id="PS52004"/>
    </source>
</evidence>
<proteinExistence type="inferred from homology"/>
<dbReference type="GO" id="GO:0016746">
    <property type="term" value="F:acyltransferase activity"/>
    <property type="evidence" value="ECO:0007669"/>
    <property type="project" value="UniProtKB-KW"/>
</dbReference>
<protein>
    <submittedName>
        <fullName evidence="6">Beta-ketoacyl-[acyl-carrier-protein] synthase family protein</fullName>
        <ecNumber evidence="6">2.3.1.-</ecNumber>
    </submittedName>
</protein>
<dbReference type="InterPro" id="IPR016039">
    <property type="entry name" value="Thiolase-like"/>
</dbReference>
<name>A0ABU4I5D7_9VIBR</name>
<dbReference type="InterPro" id="IPR000794">
    <property type="entry name" value="Beta-ketoacyl_synthase"/>
</dbReference>
<dbReference type="Pfam" id="PF00109">
    <property type="entry name" value="ketoacyl-synt"/>
    <property type="match status" value="1"/>
</dbReference>
<dbReference type="PROSITE" id="PS52004">
    <property type="entry name" value="KS3_2"/>
    <property type="match status" value="1"/>
</dbReference>
<dbReference type="PANTHER" id="PTHR11712:SF320">
    <property type="entry name" value="BETA-KETOACYL SYNTHASE"/>
    <property type="match status" value="1"/>
</dbReference>
<dbReference type="EMBL" id="JAWRCO010000001">
    <property type="protein sequence ID" value="MDW6002907.1"/>
    <property type="molecule type" value="Genomic_DNA"/>
</dbReference>
<dbReference type="InterPro" id="IPR014030">
    <property type="entry name" value="Ketoacyl_synth_N"/>
</dbReference>
<evidence type="ECO:0000313" key="7">
    <source>
        <dbReference type="Proteomes" id="UP001283366"/>
    </source>
</evidence>
<dbReference type="PANTHER" id="PTHR11712">
    <property type="entry name" value="POLYKETIDE SYNTHASE-RELATED"/>
    <property type="match status" value="1"/>
</dbReference>
<sequence length="430" mass="47068">MMTVDSLSDPICISAYGAVTPIGNSLEEIKDNLINNRSGIKLIDKFDTNLMKNNFAGVPDVGEHNIKWPLDKPLKNGEVLYTRLAIERLLANGQLHEYYQSDDIGCILGLDRPSFNVDSYINYCKAVTKKGSERNFDTKIASMVESLKLNEFENVETTSILKEVNDHIKIGSTCLCHLGLCAASAYSLIMAARDIYSGKSKAVITGGVSARVSPYNVSRLESMGVTAGPNFPPEQVCRPFDKQRSGFVLAEGAILFSVERLSAVRERGVEPLAIISGYGASMGSEHIVAPHSEEVEMLLCMNKAIKNSGVPLEDIDLINAHATSTQQNDYHESKAIKEIFGDLQPIISATKSQHGHLIAAAAAMEMLCVIISMRYDFVPKIINLDEIDFNFPSGLNFAAENVHKKIKYALKNSFGMGSLAASVIMKNPRI</sequence>
<keyword evidence="6" id="KW-0012">Acyltransferase</keyword>
<dbReference type="InterPro" id="IPR020841">
    <property type="entry name" value="PKS_Beta-ketoAc_synthase_dom"/>
</dbReference>
<keyword evidence="7" id="KW-1185">Reference proteome</keyword>
<dbReference type="RefSeq" id="WP_087482403.1">
    <property type="nucleotide sequence ID" value="NZ_AP024883.1"/>
</dbReference>
<comment type="similarity">
    <text evidence="2 4">Belongs to the thiolase-like superfamily. Beta-ketoacyl-ACP synthases family.</text>
</comment>
<evidence type="ECO:0000256" key="1">
    <source>
        <dbReference type="ARBA" id="ARBA00005189"/>
    </source>
</evidence>
<accession>A0ABU4I5D7</accession>